<name>A0A9P6CTJ4_9AGAR</name>
<protein>
    <submittedName>
        <fullName evidence="1">Uncharacterized protein</fullName>
    </submittedName>
</protein>
<proteinExistence type="predicted"/>
<accession>A0A9P6CTJ4</accession>
<dbReference type="EMBL" id="MU155212">
    <property type="protein sequence ID" value="KAF9479451.1"/>
    <property type="molecule type" value="Genomic_DNA"/>
</dbReference>
<evidence type="ECO:0000313" key="2">
    <source>
        <dbReference type="Proteomes" id="UP000807469"/>
    </source>
</evidence>
<gene>
    <name evidence="1" type="ORF">BDN70DRAFT_689730</name>
</gene>
<keyword evidence="2" id="KW-1185">Reference proteome</keyword>
<sequence>MYVSATRLYFSRCRLRKVRTREASNTNPAFCRVSLPLQEIYLGFRCETIPALCQIHPLRSGVGYTLKLLSSGTYPSTRPSTEIRPLCSSPRLLAPVVFFPHPFPCVSLQAWSLEAIAYNIHTDLRTHLLVLEIRTFCPFASPKSRTRLRKVIIETPDTARKRLTIFIRQARNFMIIAGFLIRHISPYSLEIKTHAPLP</sequence>
<dbReference type="AlphaFoldDB" id="A0A9P6CTJ4"/>
<reference evidence="1" key="1">
    <citation type="submission" date="2020-11" db="EMBL/GenBank/DDBJ databases">
        <authorList>
            <consortium name="DOE Joint Genome Institute"/>
            <person name="Ahrendt S."/>
            <person name="Riley R."/>
            <person name="Andreopoulos W."/>
            <person name="Labutti K."/>
            <person name="Pangilinan J."/>
            <person name="Ruiz-Duenas F.J."/>
            <person name="Barrasa J.M."/>
            <person name="Sanchez-Garcia M."/>
            <person name="Camarero S."/>
            <person name="Miyauchi S."/>
            <person name="Serrano A."/>
            <person name="Linde D."/>
            <person name="Babiker R."/>
            <person name="Drula E."/>
            <person name="Ayuso-Fernandez I."/>
            <person name="Pacheco R."/>
            <person name="Padilla G."/>
            <person name="Ferreira P."/>
            <person name="Barriuso J."/>
            <person name="Kellner H."/>
            <person name="Castanera R."/>
            <person name="Alfaro M."/>
            <person name="Ramirez L."/>
            <person name="Pisabarro A.G."/>
            <person name="Kuo A."/>
            <person name="Tritt A."/>
            <person name="Lipzen A."/>
            <person name="He G."/>
            <person name="Yan M."/>
            <person name="Ng V."/>
            <person name="Cullen D."/>
            <person name="Martin F."/>
            <person name="Rosso M.-N."/>
            <person name="Henrissat B."/>
            <person name="Hibbett D."/>
            <person name="Martinez A.T."/>
            <person name="Grigoriev I.V."/>
        </authorList>
    </citation>
    <scope>NUCLEOTIDE SEQUENCE</scope>
    <source>
        <strain evidence="1">CIRM-BRFM 674</strain>
    </source>
</reference>
<comment type="caution">
    <text evidence="1">The sequence shown here is derived from an EMBL/GenBank/DDBJ whole genome shotgun (WGS) entry which is preliminary data.</text>
</comment>
<organism evidence="1 2">
    <name type="scientific">Pholiota conissans</name>
    <dbReference type="NCBI Taxonomy" id="109636"/>
    <lineage>
        <taxon>Eukaryota</taxon>
        <taxon>Fungi</taxon>
        <taxon>Dikarya</taxon>
        <taxon>Basidiomycota</taxon>
        <taxon>Agaricomycotina</taxon>
        <taxon>Agaricomycetes</taxon>
        <taxon>Agaricomycetidae</taxon>
        <taxon>Agaricales</taxon>
        <taxon>Agaricineae</taxon>
        <taxon>Strophariaceae</taxon>
        <taxon>Pholiota</taxon>
    </lineage>
</organism>
<dbReference type="Proteomes" id="UP000807469">
    <property type="component" value="Unassembled WGS sequence"/>
</dbReference>
<evidence type="ECO:0000313" key="1">
    <source>
        <dbReference type="EMBL" id="KAF9479451.1"/>
    </source>
</evidence>